<evidence type="ECO:0000256" key="5">
    <source>
        <dbReference type="ARBA" id="ARBA00013950"/>
    </source>
</evidence>
<evidence type="ECO:0000256" key="1">
    <source>
        <dbReference type="ARBA" id="ARBA00000968"/>
    </source>
</evidence>
<dbReference type="AlphaFoldDB" id="A0A2U3ANB8"/>
<evidence type="ECO:0000256" key="9">
    <source>
        <dbReference type="NCBIfam" id="TIGR00187"/>
    </source>
</evidence>
<accession>A0A2U3ANB8</accession>
<dbReference type="NCBIfam" id="NF006767">
    <property type="entry name" value="PRK09289.1"/>
    <property type="match status" value="1"/>
</dbReference>
<dbReference type="NCBIfam" id="NF009566">
    <property type="entry name" value="PRK13020.1"/>
    <property type="match status" value="1"/>
</dbReference>
<feature type="repeat" description="Lumazine-binding" evidence="10">
    <location>
        <begin position="1"/>
        <end position="96"/>
    </location>
</feature>
<proteinExistence type="predicted"/>
<evidence type="ECO:0000313" key="12">
    <source>
        <dbReference type="EMBL" id="PWI26034.1"/>
    </source>
</evidence>
<keyword evidence="8" id="KW-0677">Repeat</keyword>
<evidence type="ECO:0000256" key="3">
    <source>
        <dbReference type="ARBA" id="ARBA00004887"/>
    </source>
</evidence>
<feature type="domain" description="Lumazine-binding" evidence="11">
    <location>
        <begin position="1"/>
        <end position="96"/>
    </location>
</feature>
<dbReference type="InterPro" id="IPR026017">
    <property type="entry name" value="Lumazine-bd_dom"/>
</dbReference>
<evidence type="ECO:0000256" key="8">
    <source>
        <dbReference type="ARBA" id="ARBA00022737"/>
    </source>
</evidence>
<gene>
    <name evidence="12" type="ORF">DEX24_05760</name>
</gene>
<dbReference type="PANTHER" id="PTHR21098:SF12">
    <property type="entry name" value="RIBOFLAVIN SYNTHASE"/>
    <property type="match status" value="1"/>
</dbReference>
<dbReference type="EC" id="2.5.1.9" evidence="4 9"/>
<keyword evidence="13" id="KW-1185">Reference proteome</keyword>
<dbReference type="Proteomes" id="UP000245938">
    <property type="component" value="Unassembled WGS sequence"/>
</dbReference>
<feature type="domain" description="Lumazine-binding" evidence="11">
    <location>
        <begin position="97"/>
        <end position="193"/>
    </location>
</feature>
<evidence type="ECO:0000256" key="4">
    <source>
        <dbReference type="ARBA" id="ARBA00012827"/>
    </source>
</evidence>
<dbReference type="PROSITE" id="PS51177">
    <property type="entry name" value="LUMAZINE_BIND"/>
    <property type="match status" value="2"/>
</dbReference>
<dbReference type="GO" id="GO:0004746">
    <property type="term" value="F:riboflavin synthase activity"/>
    <property type="evidence" value="ECO:0007669"/>
    <property type="project" value="UniProtKB-UniRule"/>
</dbReference>
<dbReference type="PANTHER" id="PTHR21098">
    <property type="entry name" value="RIBOFLAVIN SYNTHASE ALPHA CHAIN"/>
    <property type="match status" value="1"/>
</dbReference>
<dbReference type="SUPFAM" id="SSF63380">
    <property type="entry name" value="Riboflavin synthase domain-like"/>
    <property type="match status" value="2"/>
</dbReference>
<dbReference type="GO" id="GO:0009231">
    <property type="term" value="P:riboflavin biosynthetic process"/>
    <property type="evidence" value="ECO:0007669"/>
    <property type="project" value="UniProtKB-KW"/>
</dbReference>
<dbReference type="OrthoDB" id="9788537at2"/>
<reference evidence="12 13" key="1">
    <citation type="submission" date="2018-05" db="EMBL/GenBank/DDBJ databases">
        <title>Kurthia sibirica genome sequence.</title>
        <authorList>
            <person name="Maclea K.S."/>
            <person name="Goen A.E."/>
        </authorList>
    </citation>
    <scope>NUCLEOTIDE SEQUENCE [LARGE SCALE GENOMIC DNA]</scope>
    <source>
        <strain evidence="12 13">ATCC 49154</strain>
    </source>
</reference>
<dbReference type="InterPro" id="IPR017938">
    <property type="entry name" value="Riboflavin_synthase-like_b-brl"/>
</dbReference>
<dbReference type="InterPro" id="IPR001783">
    <property type="entry name" value="Lumazine-bd"/>
</dbReference>
<dbReference type="EMBL" id="QFVR01000005">
    <property type="protein sequence ID" value="PWI26034.1"/>
    <property type="molecule type" value="Genomic_DNA"/>
</dbReference>
<name>A0A2U3ANB8_9BACL</name>
<comment type="function">
    <text evidence="2">Catalyzes the dismutation of two molecules of 6,7-dimethyl-8-ribityllumazine, resulting in the formation of riboflavin and 5-amino-6-(D-ribitylamino)uracil.</text>
</comment>
<evidence type="ECO:0000256" key="6">
    <source>
        <dbReference type="ARBA" id="ARBA00022619"/>
    </source>
</evidence>
<dbReference type="InterPro" id="IPR023366">
    <property type="entry name" value="ATP_synth_asu-like_sf"/>
</dbReference>
<dbReference type="Pfam" id="PF00677">
    <property type="entry name" value="Lum_binding"/>
    <property type="match status" value="2"/>
</dbReference>
<comment type="caution">
    <text evidence="12">The sequence shown here is derived from an EMBL/GenBank/DDBJ whole genome shotgun (WGS) entry which is preliminary data.</text>
</comment>
<dbReference type="NCBIfam" id="TIGR00187">
    <property type="entry name" value="ribE"/>
    <property type="match status" value="1"/>
</dbReference>
<sequence>MFTGIIEEVGQLQNMRKIGEKMRVVISAQHILSDLKLGDSVAVNGVCLTASKITIKYFEADIMPETYRHTTFKHLTVQQPVNLERAMQLNDRFGGHIVSGHVDDIGKIIKIKKDAQQILLTIRVTSNIAQQLIVKGSITIDGISLTIFYVTTTTCTVSIIPHTFAQTILHAKKMGDEVNIEVDYVSKSIRQKSVVIDEEFLRKNGF</sequence>
<dbReference type="FunFam" id="2.40.30.20:FF:000003">
    <property type="entry name" value="Riboflavin synthase, alpha subunit"/>
    <property type="match status" value="1"/>
</dbReference>
<protein>
    <recommendedName>
        <fullName evidence="5 9">Riboflavin synthase</fullName>
        <ecNumber evidence="4 9">2.5.1.9</ecNumber>
    </recommendedName>
</protein>
<keyword evidence="6" id="KW-0686">Riboflavin biosynthesis</keyword>
<evidence type="ECO:0000256" key="7">
    <source>
        <dbReference type="ARBA" id="ARBA00022679"/>
    </source>
</evidence>
<dbReference type="PIRSF" id="PIRSF000498">
    <property type="entry name" value="Riboflavin_syn_A"/>
    <property type="match status" value="1"/>
</dbReference>
<dbReference type="CDD" id="cd00402">
    <property type="entry name" value="Riboflavin_synthase_like"/>
    <property type="match status" value="1"/>
</dbReference>
<comment type="catalytic activity">
    <reaction evidence="1">
        <text>2 6,7-dimethyl-8-(1-D-ribityl)lumazine + H(+) = 5-amino-6-(D-ribitylamino)uracil + riboflavin</text>
        <dbReference type="Rhea" id="RHEA:20772"/>
        <dbReference type="ChEBI" id="CHEBI:15378"/>
        <dbReference type="ChEBI" id="CHEBI:15934"/>
        <dbReference type="ChEBI" id="CHEBI:57986"/>
        <dbReference type="ChEBI" id="CHEBI:58201"/>
        <dbReference type="EC" id="2.5.1.9"/>
    </reaction>
</comment>
<keyword evidence="7" id="KW-0808">Transferase</keyword>
<organism evidence="12 13">
    <name type="scientific">Kurthia sibirica</name>
    <dbReference type="NCBI Taxonomy" id="202750"/>
    <lineage>
        <taxon>Bacteria</taxon>
        <taxon>Bacillati</taxon>
        <taxon>Bacillota</taxon>
        <taxon>Bacilli</taxon>
        <taxon>Bacillales</taxon>
        <taxon>Caryophanaceae</taxon>
        <taxon>Kurthia</taxon>
    </lineage>
</organism>
<evidence type="ECO:0000313" key="13">
    <source>
        <dbReference type="Proteomes" id="UP000245938"/>
    </source>
</evidence>
<evidence type="ECO:0000256" key="10">
    <source>
        <dbReference type="PROSITE-ProRule" id="PRU00524"/>
    </source>
</evidence>
<feature type="repeat" description="Lumazine-binding" evidence="10">
    <location>
        <begin position="97"/>
        <end position="193"/>
    </location>
</feature>
<evidence type="ECO:0000259" key="11">
    <source>
        <dbReference type="PROSITE" id="PS51177"/>
    </source>
</evidence>
<dbReference type="Gene3D" id="2.40.30.20">
    <property type="match status" value="2"/>
</dbReference>
<comment type="pathway">
    <text evidence="3">Cofactor biosynthesis; riboflavin biosynthesis; riboflavin from 2-hydroxy-3-oxobutyl phosphate and 5-amino-6-(D-ribitylamino)uracil: step 2/2.</text>
</comment>
<evidence type="ECO:0000256" key="2">
    <source>
        <dbReference type="ARBA" id="ARBA00002803"/>
    </source>
</evidence>
<dbReference type="RefSeq" id="WP_109305455.1">
    <property type="nucleotide sequence ID" value="NZ_BJUF01000032.1"/>
</dbReference>